<dbReference type="PANTHER" id="PTHR30349">
    <property type="entry name" value="PHAGE INTEGRASE-RELATED"/>
    <property type="match status" value="1"/>
</dbReference>
<proteinExistence type="inferred from homology"/>
<organism evidence="8 9">
    <name type="scientific">Pseudomonas triclosanedens</name>
    <dbReference type="NCBI Taxonomy" id="2961893"/>
    <lineage>
        <taxon>Bacteria</taxon>
        <taxon>Pseudomonadati</taxon>
        <taxon>Pseudomonadota</taxon>
        <taxon>Gammaproteobacteria</taxon>
        <taxon>Pseudomonadales</taxon>
        <taxon>Pseudomonadaceae</taxon>
        <taxon>Pseudomonas</taxon>
    </lineage>
</organism>
<dbReference type="PROSITE" id="PS51898">
    <property type="entry name" value="TYR_RECOMBINASE"/>
    <property type="match status" value="1"/>
</dbReference>
<keyword evidence="9" id="KW-1185">Reference proteome</keyword>
<keyword evidence="2" id="KW-0229">DNA integration</keyword>
<keyword evidence="3 5" id="KW-0238">DNA-binding</keyword>
<dbReference type="Gene3D" id="1.10.443.10">
    <property type="entry name" value="Intergrase catalytic core"/>
    <property type="match status" value="1"/>
</dbReference>
<dbReference type="EMBL" id="CP113432">
    <property type="protein sequence ID" value="WAI49271.1"/>
    <property type="molecule type" value="Genomic_DNA"/>
</dbReference>
<evidence type="ECO:0000313" key="8">
    <source>
        <dbReference type="EMBL" id="WAI49271.1"/>
    </source>
</evidence>
<dbReference type="CDD" id="cd01184">
    <property type="entry name" value="INT_C_like_1"/>
    <property type="match status" value="1"/>
</dbReference>
<evidence type="ECO:0000256" key="4">
    <source>
        <dbReference type="ARBA" id="ARBA00023172"/>
    </source>
</evidence>
<reference evidence="8" key="1">
    <citation type="submission" date="2022-11" db="EMBL/GenBank/DDBJ databases">
        <title>Pseudomonas triclosanedens sp. nov., a triclosan degrader isolated from activated sludge.</title>
        <authorList>
            <person name="Yin Y."/>
            <person name="Lu Z."/>
        </authorList>
    </citation>
    <scope>NUCLEOTIDE SEQUENCE</scope>
    <source>
        <strain evidence="8">ZM23</strain>
    </source>
</reference>
<evidence type="ECO:0000256" key="2">
    <source>
        <dbReference type="ARBA" id="ARBA00022908"/>
    </source>
</evidence>
<dbReference type="Gene3D" id="1.10.150.130">
    <property type="match status" value="1"/>
</dbReference>
<feature type="domain" description="Core-binding (CB)" evidence="7">
    <location>
        <begin position="223"/>
        <end position="334"/>
    </location>
</feature>
<dbReference type="InterPro" id="IPR002104">
    <property type="entry name" value="Integrase_catalytic"/>
</dbReference>
<dbReference type="InterPro" id="IPR050090">
    <property type="entry name" value="Tyrosine_recombinase_XerCD"/>
</dbReference>
<name>A0ABY6ZY61_9PSED</name>
<dbReference type="InterPro" id="IPR046668">
    <property type="entry name" value="DUF6538"/>
</dbReference>
<accession>A0ABY6ZY61</accession>
<comment type="similarity">
    <text evidence="1">Belongs to the 'phage' integrase family.</text>
</comment>
<dbReference type="PANTHER" id="PTHR30349:SF41">
    <property type="entry name" value="INTEGRASE_RECOMBINASE PROTEIN MJ0367-RELATED"/>
    <property type="match status" value="1"/>
</dbReference>
<dbReference type="InterPro" id="IPR044068">
    <property type="entry name" value="CB"/>
</dbReference>
<dbReference type="SUPFAM" id="SSF56349">
    <property type="entry name" value="DNA breaking-rejoining enzymes"/>
    <property type="match status" value="1"/>
</dbReference>
<feature type="domain" description="Tyr recombinase" evidence="6">
    <location>
        <begin position="363"/>
        <end position="574"/>
    </location>
</feature>
<keyword evidence="4" id="KW-0233">DNA recombination</keyword>
<evidence type="ECO:0000259" key="6">
    <source>
        <dbReference type="PROSITE" id="PS51898"/>
    </source>
</evidence>
<dbReference type="InterPro" id="IPR013762">
    <property type="entry name" value="Integrase-like_cat_sf"/>
</dbReference>
<evidence type="ECO:0000259" key="7">
    <source>
        <dbReference type="PROSITE" id="PS51900"/>
    </source>
</evidence>
<dbReference type="InterPro" id="IPR011010">
    <property type="entry name" value="DNA_brk_join_enz"/>
</dbReference>
<dbReference type="Proteomes" id="UP001163624">
    <property type="component" value="Chromosome"/>
</dbReference>
<gene>
    <name evidence="8" type="ORF">OU419_26595</name>
</gene>
<evidence type="ECO:0000256" key="3">
    <source>
        <dbReference type="ARBA" id="ARBA00023125"/>
    </source>
</evidence>
<evidence type="ECO:0000256" key="1">
    <source>
        <dbReference type="ARBA" id="ARBA00008857"/>
    </source>
</evidence>
<dbReference type="PROSITE" id="PS51900">
    <property type="entry name" value="CB"/>
    <property type="match status" value="1"/>
</dbReference>
<protein>
    <submittedName>
        <fullName evidence="8">Phage integrase SAM-like domain-containing protein</fullName>
    </submittedName>
</protein>
<evidence type="ECO:0000256" key="5">
    <source>
        <dbReference type="PROSITE-ProRule" id="PRU01248"/>
    </source>
</evidence>
<sequence length="590" mass="65774">MAQPFKHPQSGVFYLRRRVPDELRPILGHEYKRSLKTRDPAEAKARFAAEWGKSEEAFSIAKAQASGAQALTVRDAQQLAARWYRQELAKMESSGEFRSYLVPDIVESWETPHGPEEHQDVLSIRQALEVDLWPSEDLRTPDGETDYEQVCLPHIRHALHSEHILLPPPQSPIRLALVDAFRSHLLKLSEIAKQRYDGDWMAKAGVLEHEPLSVGVQKGSKTSTLLECFEAYARAKILDDGDNRSTRKTLDEFRSSIRRFIELFGDMETSHISRGTVQDYRSKLAELPVKTAGAGKLTAQQLIEKAKANALPRLSPATIRNRLRALSAILGYAVRMGWIQENPVEASGVAKAASKAAGGRVAQRRKDYSQAELNALFSSPIFAGTDWKRPRADYGKAWYWLPLLMYYTGARREELAQLAVADVKQDDAGIHYLSILATSDETPSAHGTSKELRTVKTDSSRRRIPLHPDLIELGLLDYAKALPPTGQLFPLLKASPAGFYGTNWGKAWGRYLRDIASVQSPASPSHGFRHTFKTLCRQVGIPEDVHDAITGHSDGSVSRDYGSMPLQRMAEELAKLPSAPTPLYKALQGT</sequence>
<evidence type="ECO:0000313" key="9">
    <source>
        <dbReference type="Proteomes" id="UP001163624"/>
    </source>
</evidence>
<dbReference type="RefSeq" id="WP_254476107.1">
    <property type="nucleotide sequence ID" value="NZ_CP113432.1"/>
</dbReference>
<dbReference type="InterPro" id="IPR010998">
    <property type="entry name" value="Integrase_recombinase_N"/>
</dbReference>
<dbReference type="Pfam" id="PF20172">
    <property type="entry name" value="DUF6538"/>
    <property type="match status" value="1"/>
</dbReference>